<gene>
    <name evidence="3" type="ORF">EVEC_LOCUS754</name>
</gene>
<evidence type="ECO:0000313" key="3">
    <source>
        <dbReference type="EMBL" id="VDD85611.1"/>
    </source>
</evidence>
<protein>
    <submittedName>
        <fullName evidence="5">CX domain-containing protein</fullName>
    </submittedName>
</protein>
<dbReference type="AlphaFoldDB" id="A0A0N4UUH7"/>
<feature type="transmembrane region" description="Helical" evidence="1">
    <location>
        <begin position="75"/>
        <end position="96"/>
    </location>
</feature>
<name>A0A0N4UUH7_ENTVE</name>
<dbReference type="WBParaSite" id="EVEC_0000104601-mRNA-1">
    <property type="protein sequence ID" value="EVEC_0000104601-mRNA-1"/>
    <property type="gene ID" value="EVEC_0000104601"/>
</dbReference>
<organism evidence="5">
    <name type="scientific">Enterobius vermicularis</name>
    <name type="common">Human pinworm</name>
    <dbReference type="NCBI Taxonomy" id="51028"/>
    <lineage>
        <taxon>Eukaryota</taxon>
        <taxon>Metazoa</taxon>
        <taxon>Ecdysozoa</taxon>
        <taxon>Nematoda</taxon>
        <taxon>Chromadorea</taxon>
        <taxon>Rhabditida</taxon>
        <taxon>Spirurina</taxon>
        <taxon>Oxyuridomorpha</taxon>
        <taxon>Oxyuroidea</taxon>
        <taxon>Oxyuridae</taxon>
        <taxon>Enterobius</taxon>
    </lineage>
</organism>
<keyword evidence="2" id="KW-0732">Signal</keyword>
<reference evidence="3 4" key="2">
    <citation type="submission" date="2018-10" db="EMBL/GenBank/DDBJ databases">
        <authorList>
            <consortium name="Pathogen Informatics"/>
        </authorList>
    </citation>
    <scope>NUCLEOTIDE SEQUENCE [LARGE SCALE GENOMIC DNA]</scope>
</reference>
<dbReference type="InterPro" id="IPR022559">
    <property type="entry name" value="SUP-1-like"/>
</dbReference>
<keyword evidence="1" id="KW-0812">Transmembrane</keyword>
<keyword evidence="1" id="KW-0472">Membrane</keyword>
<evidence type="ECO:0000256" key="2">
    <source>
        <dbReference type="SAM" id="SignalP"/>
    </source>
</evidence>
<evidence type="ECO:0000313" key="4">
    <source>
        <dbReference type="Proteomes" id="UP000274131"/>
    </source>
</evidence>
<sequence>MTRLSLFLAMFATVVIAGPYSNSQQEIVTKEDTKVKRLFCPRYANGEMCQENTMMTYYSCCGERNDRCCGYTRTWVWVVISLVSLLVLLVVVGFLLRKCYFKRRRDQHEHYVSGVRSNVEVKS</sequence>
<dbReference type="Proteomes" id="UP000274131">
    <property type="component" value="Unassembled WGS sequence"/>
</dbReference>
<dbReference type="EMBL" id="UXUI01007135">
    <property type="protein sequence ID" value="VDD85611.1"/>
    <property type="molecule type" value="Genomic_DNA"/>
</dbReference>
<reference evidence="5" key="1">
    <citation type="submission" date="2017-02" db="UniProtKB">
        <authorList>
            <consortium name="WormBaseParasite"/>
        </authorList>
    </citation>
    <scope>IDENTIFICATION</scope>
</reference>
<keyword evidence="1" id="KW-1133">Transmembrane helix</keyword>
<evidence type="ECO:0000256" key="1">
    <source>
        <dbReference type="SAM" id="Phobius"/>
    </source>
</evidence>
<accession>A0A0N4UUH7</accession>
<dbReference type="PANTHER" id="PTHR34149">
    <property type="entry name" value="PROTEIN CBG11905-RELATED"/>
    <property type="match status" value="1"/>
</dbReference>
<dbReference type="OrthoDB" id="5844979at2759"/>
<feature type="chain" id="PRO_5043122415" evidence="2">
    <location>
        <begin position="18"/>
        <end position="123"/>
    </location>
</feature>
<evidence type="ECO:0000313" key="5">
    <source>
        <dbReference type="WBParaSite" id="EVEC_0000104601-mRNA-1"/>
    </source>
</evidence>
<dbReference type="PANTHER" id="PTHR34149:SF6">
    <property type="entry name" value="TRANSMEMBRANE PROTEIN"/>
    <property type="match status" value="1"/>
</dbReference>
<feature type="signal peptide" evidence="2">
    <location>
        <begin position="1"/>
        <end position="17"/>
    </location>
</feature>
<dbReference type="Pfam" id="PF10853">
    <property type="entry name" value="DUF2650"/>
    <property type="match status" value="1"/>
</dbReference>
<keyword evidence="4" id="KW-1185">Reference proteome</keyword>
<proteinExistence type="predicted"/>